<dbReference type="OrthoDB" id="9806180at2"/>
<dbReference type="Gene3D" id="3.40.50.1820">
    <property type="entry name" value="alpha/beta hydrolase"/>
    <property type="match status" value="1"/>
</dbReference>
<dbReference type="STRING" id="1123272.SAMN02745824_1399"/>
<sequence>MKNSSHIDPKLYTFLEEQEKANDRLRESADKMPQPGSVDPKILRNFRIYNKDGSIKPPLHSEAFEENLELADRTIKTRVFPVEEARGIALHFHGGGWTMGSVYEQDPYLAGIAQKTKLTLVTIDYPLAPEHQLPEILDVAHAATCALLEKHPDLPVAIVAESAGANVALHCLLRLREEPSLLRRIKAASLCYPVADLSMTPSLRNWDNDLPGLSRQWMEWFFELALPGVDRDRRSDPKYSPLYADLAGLPPVLFSVGELDPMLDDSLFMHQRWLAAGNESALAVYPAAPHGFNADETRMAKACNQRIHDFLKFRLTAPDPA</sequence>
<dbReference type="InterPro" id="IPR029058">
    <property type="entry name" value="AB_hydrolase_fold"/>
</dbReference>
<evidence type="ECO:0000313" key="4">
    <source>
        <dbReference type="Proteomes" id="UP000185192"/>
    </source>
</evidence>
<name>A0A1N6D187_9SPHN</name>
<dbReference type="SUPFAM" id="SSF53474">
    <property type="entry name" value="alpha/beta-Hydrolases"/>
    <property type="match status" value="1"/>
</dbReference>
<evidence type="ECO:0000313" key="3">
    <source>
        <dbReference type="EMBL" id="SIN64494.1"/>
    </source>
</evidence>
<organism evidence="3 4">
    <name type="scientific">Parasphingorhabdus marina DSM 22363</name>
    <dbReference type="NCBI Taxonomy" id="1123272"/>
    <lineage>
        <taxon>Bacteria</taxon>
        <taxon>Pseudomonadati</taxon>
        <taxon>Pseudomonadota</taxon>
        <taxon>Alphaproteobacteria</taxon>
        <taxon>Sphingomonadales</taxon>
        <taxon>Sphingomonadaceae</taxon>
        <taxon>Parasphingorhabdus</taxon>
    </lineage>
</organism>
<accession>A0A1N6D187</accession>
<dbReference type="InterPro" id="IPR050300">
    <property type="entry name" value="GDXG_lipolytic_enzyme"/>
</dbReference>
<dbReference type="Pfam" id="PF07859">
    <property type="entry name" value="Abhydrolase_3"/>
    <property type="match status" value="1"/>
</dbReference>
<keyword evidence="4" id="KW-1185">Reference proteome</keyword>
<dbReference type="RefSeq" id="WP_074204317.1">
    <property type="nucleotide sequence ID" value="NZ_FSQW01000001.1"/>
</dbReference>
<dbReference type="Proteomes" id="UP000185192">
    <property type="component" value="Unassembled WGS sequence"/>
</dbReference>
<dbReference type="AlphaFoldDB" id="A0A1N6D187"/>
<dbReference type="PANTHER" id="PTHR48081:SF8">
    <property type="entry name" value="ALPHA_BETA HYDROLASE FOLD-3 DOMAIN-CONTAINING PROTEIN-RELATED"/>
    <property type="match status" value="1"/>
</dbReference>
<evidence type="ECO:0000256" key="1">
    <source>
        <dbReference type="ARBA" id="ARBA00022801"/>
    </source>
</evidence>
<dbReference type="PANTHER" id="PTHR48081">
    <property type="entry name" value="AB HYDROLASE SUPERFAMILY PROTEIN C4A8.06C"/>
    <property type="match status" value="1"/>
</dbReference>
<reference evidence="4" key="1">
    <citation type="submission" date="2016-11" db="EMBL/GenBank/DDBJ databases">
        <authorList>
            <person name="Varghese N."/>
            <person name="Submissions S."/>
        </authorList>
    </citation>
    <scope>NUCLEOTIDE SEQUENCE [LARGE SCALE GENOMIC DNA]</scope>
    <source>
        <strain evidence="4">DSM 22363</strain>
    </source>
</reference>
<dbReference type="InterPro" id="IPR013094">
    <property type="entry name" value="AB_hydrolase_3"/>
</dbReference>
<dbReference type="GO" id="GO:0016787">
    <property type="term" value="F:hydrolase activity"/>
    <property type="evidence" value="ECO:0007669"/>
    <property type="project" value="UniProtKB-KW"/>
</dbReference>
<dbReference type="EMBL" id="FSQW01000001">
    <property type="protein sequence ID" value="SIN64494.1"/>
    <property type="molecule type" value="Genomic_DNA"/>
</dbReference>
<gene>
    <name evidence="3" type="ORF">SAMN02745824_1399</name>
</gene>
<evidence type="ECO:0000259" key="2">
    <source>
        <dbReference type="Pfam" id="PF07859"/>
    </source>
</evidence>
<proteinExistence type="predicted"/>
<keyword evidence="1" id="KW-0378">Hydrolase</keyword>
<protein>
    <submittedName>
        <fullName evidence="3">Acetyl esterase/lipase</fullName>
    </submittedName>
</protein>
<feature type="domain" description="Alpha/beta hydrolase fold-3" evidence="2">
    <location>
        <begin position="90"/>
        <end position="292"/>
    </location>
</feature>